<proteinExistence type="predicted"/>
<organism evidence="1">
    <name type="scientific">marine sediment metagenome</name>
    <dbReference type="NCBI Taxonomy" id="412755"/>
    <lineage>
        <taxon>unclassified sequences</taxon>
        <taxon>metagenomes</taxon>
        <taxon>ecological metagenomes</taxon>
    </lineage>
</organism>
<feature type="non-terminal residue" evidence="1">
    <location>
        <position position="1"/>
    </location>
</feature>
<accession>A0A0F9R8V2</accession>
<protein>
    <submittedName>
        <fullName evidence="1">Uncharacterized protein</fullName>
    </submittedName>
</protein>
<dbReference type="AlphaFoldDB" id="A0A0F9R8V2"/>
<dbReference type="EMBL" id="LAZR01003130">
    <property type="protein sequence ID" value="KKN21651.1"/>
    <property type="molecule type" value="Genomic_DNA"/>
</dbReference>
<name>A0A0F9R8V2_9ZZZZ</name>
<sequence length="31" mass="3647">KVSIKFDKIGAEITYYLACRILEEELDNENE</sequence>
<evidence type="ECO:0000313" key="1">
    <source>
        <dbReference type="EMBL" id="KKN21651.1"/>
    </source>
</evidence>
<comment type="caution">
    <text evidence="1">The sequence shown here is derived from an EMBL/GenBank/DDBJ whole genome shotgun (WGS) entry which is preliminary data.</text>
</comment>
<reference evidence="1" key="1">
    <citation type="journal article" date="2015" name="Nature">
        <title>Complex archaea that bridge the gap between prokaryotes and eukaryotes.</title>
        <authorList>
            <person name="Spang A."/>
            <person name="Saw J.H."/>
            <person name="Jorgensen S.L."/>
            <person name="Zaremba-Niedzwiedzka K."/>
            <person name="Martijn J."/>
            <person name="Lind A.E."/>
            <person name="van Eijk R."/>
            <person name="Schleper C."/>
            <person name="Guy L."/>
            <person name="Ettema T.J."/>
        </authorList>
    </citation>
    <scope>NUCLEOTIDE SEQUENCE</scope>
</reference>
<gene>
    <name evidence="1" type="ORF">LCGC14_0923360</name>
</gene>